<protein>
    <recommendedName>
        <fullName evidence="3">Cupin 2 conserved barrel domain-containing protein</fullName>
    </recommendedName>
</protein>
<evidence type="ECO:0000313" key="1">
    <source>
        <dbReference type="EMBL" id="KKK18800.1"/>
    </source>
</evidence>
<dbReference type="SUPFAM" id="SSF51182">
    <property type="entry name" value="RmlC-like cupins"/>
    <property type="match status" value="1"/>
</dbReference>
<accession>A0A0F8WM54</accession>
<keyword evidence="2" id="KW-1185">Reference proteome</keyword>
<dbReference type="VEuPathDB" id="FungiDB:P175DRAFT_0530941"/>
<dbReference type="AlphaFoldDB" id="A0A0F8WM54"/>
<reference evidence="1 2" key="1">
    <citation type="submission" date="2015-02" db="EMBL/GenBank/DDBJ databases">
        <title>Draft Genome Sequences of Two Closely-Related Aflatoxigenic Aspergillus Species Obtained from the Cote d'Ivoire.</title>
        <authorList>
            <person name="Moore G.G."/>
            <person name="Beltz S.B."/>
            <person name="Mack B.M."/>
        </authorList>
    </citation>
    <scope>NUCLEOTIDE SEQUENCE [LARGE SCALE GENOMIC DNA]</scope>
    <source>
        <strain evidence="1 2">SRRC1432</strain>
    </source>
</reference>
<dbReference type="InterPro" id="IPR011051">
    <property type="entry name" value="RmlC_Cupin_sf"/>
</dbReference>
<organism evidence="1 2">
    <name type="scientific">Aspergillus ochraceoroseus</name>
    <dbReference type="NCBI Taxonomy" id="138278"/>
    <lineage>
        <taxon>Eukaryota</taxon>
        <taxon>Fungi</taxon>
        <taxon>Dikarya</taxon>
        <taxon>Ascomycota</taxon>
        <taxon>Pezizomycotina</taxon>
        <taxon>Eurotiomycetes</taxon>
        <taxon>Eurotiomycetidae</taxon>
        <taxon>Eurotiales</taxon>
        <taxon>Aspergillaceae</taxon>
        <taxon>Aspergillus</taxon>
        <taxon>Aspergillus subgen. Nidulantes</taxon>
    </lineage>
</organism>
<proteinExistence type="predicted"/>
<dbReference type="CDD" id="cd02208">
    <property type="entry name" value="cupin_RmlC-like"/>
    <property type="match status" value="1"/>
</dbReference>
<dbReference type="EMBL" id="JYKN01001834">
    <property type="protein sequence ID" value="KKK18800.1"/>
    <property type="molecule type" value="Genomic_DNA"/>
</dbReference>
<comment type="caution">
    <text evidence="1">The sequence shown here is derived from an EMBL/GenBank/DDBJ whole genome shotgun (WGS) entry which is preliminary data.</text>
</comment>
<evidence type="ECO:0008006" key="3">
    <source>
        <dbReference type="Google" id="ProtNLM"/>
    </source>
</evidence>
<dbReference type="OrthoDB" id="9976870at2759"/>
<dbReference type="Gene3D" id="2.60.120.10">
    <property type="entry name" value="Jelly Rolls"/>
    <property type="match status" value="1"/>
</dbReference>
<name>A0A0F8WM54_9EURO</name>
<sequence>MFSFLRASLPPKTFRADDNPIYYEDGASSLEFQAAGSEYLLRNQHPAWDPKKPSIMVPPFHWHIHQTEHFHVVSGTCHLFRDYATTPWITISTTDPALPTKAVIPKQVYHTINNASTTEPLVLDVNLTPEDYEGEQRFFRNFFGYLDDCRKAGVPPSPFQLFVFLHAADTPLGIPMPTRWMGLVAGRVVLWGMNFWGRYILGYQPSYPEYYNEKKAL</sequence>
<gene>
    <name evidence="1" type="ORF">AOCH_002887</name>
</gene>
<dbReference type="InterPro" id="IPR014710">
    <property type="entry name" value="RmlC-like_jellyroll"/>
</dbReference>
<evidence type="ECO:0000313" key="2">
    <source>
        <dbReference type="Proteomes" id="UP000034947"/>
    </source>
</evidence>
<dbReference type="Proteomes" id="UP000034947">
    <property type="component" value="Unassembled WGS sequence"/>
</dbReference>